<proteinExistence type="predicted"/>
<protein>
    <recommendedName>
        <fullName evidence="3">SnoaL-like domain-containing protein</fullName>
    </recommendedName>
</protein>
<evidence type="ECO:0000313" key="2">
    <source>
        <dbReference type="Proteomes" id="UP000535543"/>
    </source>
</evidence>
<gene>
    <name evidence="1" type="ORF">FGL95_11270</name>
</gene>
<sequence>MTTAAVKTNEQLVHDVIAFLETGEAADGLFAADAFCDLTIPLWRIQARGHDDVVALRTTTHPDLGSARATRWEPTPSGFVLELTESWSSGGEDWTCRELMWAVVVDGEITDLSVYCTGDWDRARRAEHARAVTLIRP</sequence>
<evidence type="ECO:0008006" key="3">
    <source>
        <dbReference type="Google" id="ProtNLM"/>
    </source>
</evidence>
<evidence type="ECO:0000313" key="1">
    <source>
        <dbReference type="EMBL" id="NMN95613.1"/>
    </source>
</evidence>
<reference evidence="1 2" key="1">
    <citation type="submission" date="2019-05" db="EMBL/GenBank/DDBJ databases">
        <authorList>
            <person name="Lee S.D."/>
        </authorList>
    </citation>
    <scope>NUCLEOTIDE SEQUENCE [LARGE SCALE GENOMIC DNA]</scope>
    <source>
        <strain evidence="1 2">YC2-7</strain>
    </source>
</reference>
<dbReference type="RefSeq" id="WP_169586648.1">
    <property type="nucleotide sequence ID" value="NZ_VCQU01000003.1"/>
</dbReference>
<organism evidence="1 2">
    <name type="scientific">Antrihabitans stalactiti</name>
    <dbReference type="NCBI Taxonomy" id="2584121"/>
    <lineage>
        <taxon>Bacteria</taxon>
        <taxon>Bacillati</taxon>
        <taxon>Actinomycetota</taxon>
        <taxon>Actinomycetes</taxon>
        <taxon>Mycobacteriales</taxon>
        <taxon>Nocardiaceae</taxon>
        <taxon>Antrihabitans</taxon>
    </lineage>
</organism>
<dbReference type="AlphaFoldDB" id="A0A848K9X6"/>
<comment type="caution">
    <text evidence="1">The sequence shown here is derived from an EMBL/GenBank/DDBJ whole genome shotgun (WGS) entry which is preliminary data.</text>
</comment>
<dbReference type="EMBL" id="VCQU01000003">
    <property type="protein sequence ID" value="NMN95613.1"/>
    <property type="molecule type" value="Genomic_DNA"/>
</dbReference>
<accession>A0A848K9X6</accession>
<dbReference type="Proteomes" id="UP000535543">
    <property type="component" value="Unassembled WGS sequence"/>
</dbReference>
<keyword evidence="2" id="KW-1185">Reference proteome</keyword>
<reference evidence="1 2" key="2">
    <citation type="submission" date="2020-06" db="EMBL/GenBank/DDBJ databases">
        <title>Antribacter stalactiti gen. nov., sp. nov., a new member of the family Nacardiaceae isolated from a cave.</title>
        <authorList>
            <person name="Kim I.S."/>
        </authorList>
    </citation>
    <scope>NUCLEOTIDE SEQUENCE [LARGE SCALE GENOMIC DNA]</scope>
    <source>
        <strain evidence="1 2">YC2-7</strain>
    </source>
</reference>
<name>A0A848K9X6_9NOCA</name>